<proteinExistence type="predicted"/>
<evidence type="ECO:0000313" key="2">
    <source>
        <dbReference type="Proteomes" id="UP000245207"/>
    </source>
</evidence>
<protein>
    <submittedName>
        <fullName evidence="1">Ferric reductase, NAD binding domain-containing protein</fullName>
    </submittedName>
</protein>
<evidence type="ECO:0000313" key="1">
    <source>
        <dbReference type="EMBL" id="PWA84222.1"/>
    </source>
</evidence>
<accession>A0A2U1PEQ5</accession>
<dbReference type="STRING" id="35608.A0A2U1PEQ5"/>
<organism evidence="1 2">
    <name type="scientific">Artemisia annua</name>
    <name type="common">Sweet wormwood</name>
    <dbReference type="NCBI Taxonomy" id="35608"/>
    <lineage>
        <taxon>Eukaryota</taxon>
        <taxon>Viridiplantae</taxon>
        <taxon>Streptophyta</taxon>
        <taxon>Embryophyta</taxon>
        <taxon>Tracheophyta</taxon>
        <taxon>Spermatophyta</taxon>
        <taxon>Magnoliopsida</taxon>
        <taxon>eudicotyledons</taxon>
        <taxon>Gunneridae</taxon>
        <taxon>Pentapetalae</taxon>
        <taxon>asterids</taxon>
        <taxon>campanulids</taxon>
        <taxon>Asterales</taxon>
        <taxon>Asteraceae</taxon>
        <taxon>Asteroideae</taxon>
        <taxon>Anthemideae</taxon>
        <taxon>Artemisiinae</taxon>
        <taxon>Artemisia</taxon>
    </lineage>
</organism>
<sequence>MPRDVLLIWAVKTSEELPILHSLDLNSLFPHTKLNLEIQTYVTQETQPPPEASEVHNYVSSLVFSSPIRSGIYTLVGIGSIMWAGAYLVVPTIVSHVPIKSVSCFRFRCTHILLFGKGIRQLSDTRAGARWCGRATEAKTELLGQQKATEAQHSRLDDLIVENLQQVACPSRSDDHSEEVKEEYKGRVVREYFFEAKFVKFWRIPCSSDLIICLNDVNDAPQVTMFSSQQQYAGFYFVVTDSATGEGPLK</sequence>
<reference evidence="1 2" key="1">
    <citation type="journal article" date="2018" name="Mol. Plant">
        <title>The genome of Artemisia annua provides insight into the evolution of Asteraceae family and artemisinin biosynthesis.</title>
        <authorList>
            <person name="Shen Q."/>
            <person name="Zhang L."/>
            <person name="Liao Z."/>
            <person name="Wang S."/>
            <person name="Yan T."/>
            <person name="Shi P."/>
            <person name="Liu M."/>
            <person name="Fu X."/>
            <person name="Pan Q."/>
            <person name="Wang Y."/>
            <person name="Lv Z."/>
            <person name="Lu X."/>
            <person name="Zhang F."/>
            <person name="Jiang W."/>
            <person name="Ma Y."/>
            <person name="Chen M."/>
            <person name="Hao X."/>
            <person name="Li L."/>
            <person name="Tang Y."/>
            <person name="Lv G."/>
            <person name="Zhou Y."/>
            <person name="Sun X."/>
            <person name="Brodelius P.E."/>
            <person name="Rose J.K.C."/>
            <person name="Tang K."/>
        </authorList>
    </citation>
    <scope>NUCLEOTIDE SEQUENCE [LARGE SCALE GENOMIC DNA]</scope>
    <source>
        <strain evidence="2">cv. Huhao1</strain>
        <tissue evidence="1">Leaf</tissue>
    </source>
</reference>
<name>A0A2U1PEQ5_ARTAN</name>
<dbReference type="AlphaFoldDB" id="A0A2U1PEQ5"/>
<comment type="caution">
    <text evidence="1">The sequence shown here is derived from an EMBL/GenBank/DDBJ whole genome shotgun (WGS) entry which is preliminary data.</text>
</comment>
<gene>
    <name evidence="1" type="ORF">CTI12_AA160240</name>
</gene>
<dbReference type="Proteomes" id="UP000245207">
    <property type="component" value="Unassembled WGS sequence"/>
</dbReference>
<keyword evidence="2" id="KW-1185">Reference proteome</keyword>
<dbReference type="EMBL" id="PKPP01001251">
    <property type="protein sequence ID" value="PWA84222.1"/>
    <property type="molecule type" value="Genomic_DNA"/>
</dbReference>